<dbReference type="Gramene" id="mRNA:HanXRQr2_Chr15g0700921">
    <property type="protein sequence ID" value="CDS:HanXRQr2_Chr15g0700921.1"/>
    <property type="gene ID" value="HanXRQr2_Chr15g0700921"/>
</dbReference>
<gene>
    <name evidence="2" type="ORF">HannXRQ_Chr16g0527711</name>
    <name evidence="1" type="ORF">HanXRQr2_Chr15g0700921</name>
</gene>
<dbReference type="GO" id="GO:0048364">
    <property type="term" value="P:root development"/>
    <property type="evidence" value="ECO:0007669"/>
    <property type="project" value="InterPro"/>
</dbReference>
<dbReference type="Proteomes" id="UP000215914">
    <property type="component" value="Chromosome 16"/>
</dbReference>
<dbReference type="PANTHER" id="PTHR33070">
    <property type="entry name" value="OS06G0725500 PROTEIN"/>
    <property type="match status" value="1"/>
</dbReference>
<dbReference type="EMBL" id="MNCJ02000330">
    <property type="protein sequence ID" value="KAF5765195.1"/>
    <property type="molecule type" value="Genomic_DNA"/>
</dbReference>
<evidence type="ECO:0000313" key="1">
    <source>
        <dbReference type="EMBL" id="KAF5765195.1"/>
    </source>
</evidence>
<sequence>MAFSQSMNRHPIRSISLPTRSHPSSLQFEVELVNFKNWERSASCILDAETITSGLTNLGRLYTCVDNLLSLPLTHQGLSHHQYEKLVHELEARSMRLLDICGSLKDIMSQVKEHVQDVQSALIKEEKGGFDHRCFVPKETNQGRQKKYFRF</sequence>
<dbReference type="GO" id="GO:0048367">
    <property type="term" value="P:shoot system development"/>
    <property type="evidence" value="ECO:0007669"/>
    <property type="project" value="InterPro"/>
</dbReference>
<reference evidence="1 3" key="1">
    <citation type="journal article" date="2017" name="Nature">
        <title>The sunflower genome provides insights into oil metabolism, flowering and Asterid evolution.</title>
        <authorList>
            <person name="Badouin H."/>
            <person name="Gouzy J."/>
            <person name="Grassa C.J."/>
            <person name="Murat F."/>
            <person name="Staton S.E."/>
            <person name="Cottret L."/>
            <person name="Lelandais-Briere C."/>
            <person name="Owens G.L."/>
            <person name="Carrere S."/>
            <person name="Mayjonade B."/>
            <person name="Legrand L."/>
            <person name="Gill N."/>
            <person name="Kane N.C."/>
            <person name="Bowers J.E."/>
            <person name="Hubner S."/>
            <person name="Bellec A."/>
            <person name="Berard A."/>
            <person name="Berges H."/>
            <person name="Blanchet N."/>
            <person name="Boniface M.C."/>
            <person name="Brunel D."/>
            <person name="Catrice O."/>
            <person name="Chaidir N."/>
            <person name="Claudel C."/>
            <person name="Donnadieu C."/>
            <person name="Faraut T."/>
            <person name="Fievet G."/>
            <person name="Helmstetter N."/>
            <person name="King M."/>
            <person name="Knapp S.J."/>
            <person name="Lai Z."/>
            <person name="Le Paslier M.C."/>
            <person name="Lippi Y."/>
            <person name="Lorenzon L."/>
            <person name="Mandel J.R."/>
            <person name="Marage G."/>
            <person name="Marchand G."/>
            <person name="Marquand E."/>
            <person name="Bret-Mestries E."/>
            <person name="Morien E."/>
            <person name="Nambeesan S."/>
            <person name="Nguyen T."/>
            <person name="Pegot-Espagnet P."/>
            <person name="Pouilly N."/>
            <person name="Raftis F."/>
            <person name="Sallet E."/>
            <person name="Schiex T."/>
            <person name="Thomas J."/>
            <person name="Vandecasteele C."/>
            <person name="Vares D."/>
            <person name="Vear F."/>
            <person name="Vautrin S."/>
            <person name="Crespi M."/>
            <person name="Mangin B."/>
            <person name="Burke J.M."/>
            <person name="Salse J."/>
            <person name="Munos S."/>
            <person name="Vincourt P."/>
            <person name="Rieseberg L.H."/>
            <person name="Langlade N.B."/>
        </authorList>
    </citation>
    <scope>NUCLEOTIDE SEQUENCE [LARGE SCALE GENOMIC DNA]</scope>
    <source>
        <strain evidence="3">cv. SF193</strain>
        <tissue evidence="1">Leaves</tissue>
    </source>
</reference>
<accession>A0A251S6Y5</accession>
<proteinExistence type="predicted"/>
<evidence type="ECO:0000313" key="3">
    <source>
        <dbReference type="Proteomes" id="UP000215914"/>
    </source>
</evidence>
<dbReference type="EMBL" id="CM007905">
    <property type="protein sequence ID" value="OTF92961.1"/>
    <property type="molecule type" value="Genomic_DNA"/>
</dbReference>
<dbReference type="PANTHER" id="PTHR33070:SF120">
    <property type="entry name" value="EXPRESSED PROTEIN"/>
    <property type="match status" value="1"/>
</dbReference>
<dbReference type="OMA" id="ANTIEVG"/>
<dbReference type="AlphaFoldDB" id="A0A251S6Y5"/>
<keyword evidence="3" id="KW-1185">Reference proteome</keyword>
<protein>
    <submittedName>
        <fullName evidence="2">Uncharacterized protein</fullName>
    </submittedName>
</protein>
<dbReference type="InParanoid" id="A0A251S6Y5"/>
<dbReference type="Pfam" id="PF03087">
    <property type="entry name" value="BPS1"/>
    <property type="match status" value="1"/>
</dbReference>
<dbReference type="InterPro" id="IPR004320">
    <property type="entry name" value="BPS1_pln"/>
</dbReference>
<name>A0A251S6Y5_HELAN</name>
<reference evidence="2" key="2">
    <citation type="submission" date="2017-02" db="EMBL/GenBank/DDBJ databases">
        <title>Sunflower complete genome.</title>
        <authorList>
            <person name="Langlade N."/>
            <person name="Munos S."/>
        </authorList>
    </citation>
    <scope>NUCLEOTIDE SEQUENCE [LARGE SCALE GENOMIC DNA]</scope>
    <source>
        <tissue evidence="2">Leaves</tissue>
    </source>
</reference>
<reference evidence="1" key="3">
    <citation type="submission" date="2020-06" db="EMBL/GenBank/DDBJ databases">
        <title>Helianthus annuus Genome sequencing and assembly Release 2.</title>
        <authorList>
            <person name="Gouzy J."/>
            <person name="Langlade N."/>
            <person name="Munos S."/>
        </authorList>
    </citation>
    <scope>NUCLEOTIDE SEQUENCE</scope>
    <source>
        <tissue evidence="1">Leaves</tissue>
    </source>
</reference>
<evidence type="ECO:0000313" key="2">
    <source>
        <dbReference type="EMBL" id="OTF92961.1"/>
    </source>
</evidence>
<organism evidence="2 3">
    <name type="scientific">Helianthus annuus</name>
    <name type="common">Common sunflower</name>
    <dbReference type="NCBI Taxonomy" id="4232"/>
    <lineage>
        <taxon>Eukaryota</taxon>
        <taxon>Viridiplantae</taxon>
        <taxon>Streptophyta</taxon>
        <taxon>Embryophyta</taxon>
        <taxon>Tracheophyta</taxon>
        <taxon>Spermatophyta</taxon>
        <taxon>Magnoliopsida</taxon>
        <taxon>eudicotyledons</taxon>
        <taxon>Gunneridae</taxon>
        <taxon>Pentapetalae</taxon>
        <taxon>asterids</taxon>
        <taxon>campanulids</taxon>
        <taxon>Asterales</taxon>
        <taxon>Asteraceae</taxon>
        <taxon>Asteroideae</taxon>
        <taxon>Heliantheae alliance</taxon>
        <taxon>Heliantheae</taxon>
        <taxon>Helianthus</taxon>
    </lineage>
</organism>